<dbReference type="Pfam" id="PF05283">
    <property type="entry name" value="MGC-24"/>
    <property type="match status" value="1"/>
</dbReference>
<evidence type="ECO:0000256" key="7">
    <source>
        <dbReference type="ARBA" id="ARBA00023180"/>
    </source>
</evidence>
<dbReference type="InterPro" id="IPR007947">
    <property type="entry name" value="CD164_MGC24"/>
</dbReference>
<dbReference type="PANTHER" id="PTHR11337">
    <property type="entry name" value="MUCIN/PORIMIN"/>
    <property type="match status" value="1"/>
</dbReference>
<dbReference type="PANTHER" id="PTHR11337:SF12">
    <property type="entry name" value="SIALOMUCIN CORE PROTEIN 24"/>
    <property type="match status" value="1"/>
</dbReference>
<comment type="subcellular location">
    <subcellularLocation>
        <location evidence="1">Membrane</location>
        <topology evidence="1">Single-pass type I membrane protein</topology>
    </subcellularLocation>
</comment>
<evidence type="ECO:0000256" key="2">
    <source>
        <dbReference type="ARBA" id="ARBA00005341"/>
    </source>
</evidence>
<reference evidence="10" key="2">
    <citation type="submission" date="2025-09" db="UniProtKB">
        <authorList>
            <consortium name="Ensembl"/>
        </authorList>
    </citation>
    <scope>IDENTIFICATION</scope>
</reference>
<dbReference type="Proteomes" id="UP000472260">
    <property type="component" value="Unassembled WGS sequence"/>
</dbReference>
<evidence type="ECO:0000256" key="5">
    <source>
        <dbReference type="ARBA" id="ARBA00022989"/>
    </source>
</evidence>
<dbReference type="PRINTS" id="PR01701">
    <property type="entry name" value="CD164ANTIGEN"/>
</dbReference>
<dbReference type="OrthoDB" id="6160056at2759"/>
<evidence type="ECO:0000313" key="10">
    <source>
        <dbReference type="Ensembl" id="ENSSANP00000043672.1"/>
    </source>
</evidence>
<keyword evidence="11" id="KW-1185">Reference proteome</keyword>
<keyword evidence="5 8" id="KW-1133">Transmembrane helix</keyword>
<feature type="signal peptide" evidence="9">
    <location>
        <begin position="1"/>
        <end position="24"/>
    </location>
</feature>
<evidence type="ECO:0000313" key="11">
    <source>
        <dbReference type="Proteomes" id="UP000472260"/>
    </source>
</evidence>
<evidence type="ECO:0000256" key="1">
    <source>
        <dbReference type="ARBA" id="ARBA00004479"/>
    </source>
</evidence>
<dbReference type="GO" id="GO:0031410">
    <property type="term" value="C:cytoplasmic vesicle"/>
    <property type="evidence" value="ECO:0007669"/>
    <property type="project" value="TreeGrafter"/>
</dbReference>
<dbReference type="KEGG" id="sanh:107696123"/>
<dbReference type="Ensembl" id="ENSSANT00000046467.1">
    <property type="protein sequence ID" value="ENSSANP00000043672.1"/>
    <property type="gene ID" value="ENSSANG00000022118.1"/>
</dbReference>
<protein>
    <submittedName>
        <fullName evidence="10">Sialomucin core protein 24-like</fullName>
    </submittedName>
</protein>
<dbReference type="RefSeq" id="XP_016351795.1">
    <property type="nucleotide sequence ID" value="XM_016496309.1"/>
</dbReference>
<feature type="chain" id="PRO_5025335466" evidence="9">
    <location>
        <begin position="25"/>
        <end position="164"/>
    </location>
</feature>
<evidence type="ECO:0000256" key="3">
    <source>
        <dbReference type="ARBA" id="ARBA00022692"/>
    </source>
</evidence>
<gene>
    <name evidence="10" type="primary">LOC107696123</name>
</gene>
<proteinExistence type="inferred from homology"/>
<keyword evidence="3 8" id="KW-0812">Transmembrane</keyword>
<accession>A0A671NK03</accession>
<sequence length="164" mass="17517">MFWRLFFVTILLAFFGSLTSQGFAQDEDCGSLNTCEACGNVTHCQWMSCSGGSPKCYNGSVESQTISCVNVNCTEPTLTPPVSPTTTNATINATTTVPTTSVAPTQNSTVTNTTTMSPTTSPSKSSTFDAASFIGGIVLVLGLQAVIFFLYKFCKSKDRNYHTL</sequence>
<evidence type="ECO:0000256" key="6">
    <source>
        <dbReference type="ARBA" id="ARBA00023136"/>
    </source>
</evidence>
<name>A0A671NK03_9TELE</name>
<dbReference type="GeneID" id="107696123"/>
<organism evidence="10 11">
    <name type="scientific">Sinocyclocheilus anshuiensis</name>
    <dbReference type="NCBI Taxonomy" id="1608454"/>
    <lineage>
        <taxon>Eukaryota</taxon>
        <taxon>Metazoa</taxon>
        <taxon>Chordata</taxon>
        <taxon>Craniata</taxon>
        <taxon>Vertebrata</taxon>
        <taxon>Euteleostomi</taxon>
        <taxon>Actinopterygii</taxon>
        <taxon>Neopterygii</taxon>
        <taxon>Teleostei</taxon>
        <taxon>Ostariophysi</taxon>
        <taxon>Cypriniformes</taxon>
        <taxon>Cyprinidae</taxon>
        <taxon>Cyprininae</taxon>
        <taxon>Sinocyclocheilus</taxon>
    </lineage>
</organism>
<evidence type="ECO:0000256" key="4">
    <source>
        <dbReference type="ARBA" id="ARBA00022729"/>
    </source>
</evidence>
<keyword evidence="6 8" id="KW-0472">Membrane</keyword>
<keyword evidence="7" id="KW-0325">Glycoprotein</keyword>
<evidence type="ECO:0000256" key="9">
    <source>
        <dbReference type="SAM" id="SignalP"/>
    </source>
</evidence>
<keyword evidence="4 9" id="KW-0732">Signal</keyword>
<dbReference type="GO" id="GO:0016020">
    <property type="term" value="C:membrane"/>
    <property type="evidence" value="ECO:0007669"/>
    <property type="project" value="UniProtKB-SubCell"/>
</dbReference>
<evidence type="ECO:0000256" key="8">
    <source>
        <dbReference type="SAM" id="Phobius"/>
    </source>
</evidence>
<reference evidence="10" key="1">
    <citation type="submission" date="2025-08" db="UniProtKB">
        <authorList>
            <consortium name="Ensembl"/>
        </authorList>
    </citation>
    <scope>IDENTIFICATION</scope>
</reference>
<comment type="similarity">
    <text evidence="2">Belongs to the CD164 family.</text>
</comment>
<feature type="transmembrane region" description="Helical" evidence="8">
    <location>
        <begin position="130"/>
        <end position="151"/>
    </location>
</feature>
<dbReference type="AlphaFoldDB" id="A0A671NK03"/>